<name>W6JW99_9MICO</name>
<feature type="transmembrane region" description="Helical" evidence="1">
    <location>
        <begin position="14"/>
        <end position="33"/>
    </location>
</feature>
<gene>
    <name evidence="2" type="ORF">BN11_2610016</name>
</gene>
<sequence length="178" mass="18674">MAQIEAWPVAYRRWLFVTACAYAVLHHLGLLPAGTARWRGTSWVDWLDLVVPYAVRAPAALTLATARVTGRHWGVFAVGALAYTQGHGIDLAANSIGNADPGETAYLWDELAGHGIWYAGAAVVMFVLAATMARESPRAHPLGVLAALGVGATWATNALGGHTIPLAIVVALAGIGWG</sequence>
<organism evidence="2 3">
    <name type="scientific">Nostocoides australiense Ben110</name>
    <dbReference type="NCBI Taxonomy" id="1193182"/>
    <lineage>
        <taxon>Bacteria</taxon>
        <taxon>Bacillati</taxon>
        <taxon>Actinomycetota</taxon>
        <taxon>Actinomycetes</taxon>
        <taxon>Micrococcales</taxon>
        <taxon>Intrasporangiaceae</taxon>
        <taxon>Nostocoides</taxon>
    </lineage>
</organism>
<evidence type="ECO:0000256" key="1">
    <source>
        <dbReference type="SAM" id="Phobius"/>
    </source>
</evidence>
<keyword evidence="3" id="KW-1185">Reference proteome</keyword>
<comment type="caution">
    <text evidence="2">The sequence shown here is derived from an EMBL/GenBank/DDBJ whole genome shotgun (WGS) entry which is preliminary data.</text>
</comment>
<evidence type="ECO:0000313" key="3">
    <source>
        <dbReference type="Proteomes" id="UP000035763"/>
    </source>
</evidence>
<keyword evidence="1" id="KW-0472">Membrane</keyword>
<keyword evidence="1" id="KW-0812">Transmembrane</keyword>
<dbReference type="OrthoDB" id="3469491at2"/>
<proteinExistence type="predicted"/>
<dbReference type="Proteomes" id="UP000035763">
    <property type="component" value="Unassembled WGS sequence"/>
</dbReference>
<feature type="transmembrane region" description="Helical" evidence="1">
    <location>
        <begin position="115"/>
        <end position="133"/>
    </location>
</feature>
<evidence type="ECO:0008006" key="4">
    <source>
        <dbReference type="Google" id="ProtNLM"/>
    </source>
</evidence>
<reference evidence="2 3" key="1">
    <citation type="journal article" date="2013" name="ISME J.">
        <title>A metabolic model for members of the genus Tetrasphaera involved in enhanced biological phosphorus removal.</title>
        <authorList>
            <person name="Kristiansen R."/>
            <person name="Nguyen H.T.T."/>
            <person name="Saunders A.M."/>
            <person name="Nielsen J.L."/>
            <person name="Wimmer R."/>
            <person name="Le V.Q."/>
            <person name="McIlroy S.J."/>
            <person name="Petrovski S."/>
            <person name="Seviour R.J."/>
            <person name="Calteau A."/>
            <person name="Nielsen K.L."/>
            <person name="Nielsen P.H."/>
        </authorList>
    </citation>
    <scope>NUCLEOTIDE SEQUENCE [LARGE SCALE GENOMIC DNA]</scope>
    <source>
        <strain evidence="2 3">Ben110</strain>
    </source>
</reference>
<dbReference type="EMBL" id="CAJA01000181">
    <property type="protein sequence ID" value="CCH73362.1"/>
    <property type="molecule type" value="Genomic_DNA"/>
</dbReference>
<protein>
    <recommendedName>
        <fullName evidence="4">Integral membrane protein</fullName>
    </recommendedName>
</protein>
<keyword evidence="1" id="KW-1133">Transmembrane helix</keyword>
<feature type="transmembrane region" description="Helical" evidence="1">
    <location>
        <begin position="145"/>
        <end position="175"/>
    </location>
</feature>
<dbReference type="AlphaFoldDB" id="W6JW99"/>
<dbReference type="RefSeq" id="WP_048698913.1">
    <property type="nucleotide sequence ID" value="NZ_HG764815.1"/>
</dbReference>
<accession>W6JW99</accession>
<evidence type="ECO:0000313" key="2">
    <source>
        <dbReference type="EMBL" id="CCH73362.1"/>
    </source>
</evidence>